<evidence type="ECO:0000256" key="1">
    <source>
        <dbReference type="ARBA" id="ARBA00009748"/>
    </source>
</evidence>
<dbReference type="Pfam" id="PF00234">
    <property type="entry name" value="Tryp_alpha_amyl"/>
    <property type="match status" value="2"/>
</dbReference>
<dbReference type="GO" id="GO:0006869">
    <property type="term" value="P:lipid transport"/>
    <property type="evidence" value="ECO:0007669"/>
    <property type="project" value="InterPro"/>
</dbReference>
<comment type="similarity">
    <text evidence="1 3">Belongs to the plant LTP family.</text>
</comment>
<evidence type="ECO:0000313" key="6">
    <source>
        <dbReference type="Proteomes" id="UP000694853"/>
    </source>
</evidence>
<evidence type="ECO:0000259" key="5">
    <source>
        <dbReference type="SMART" id="SM00499"/>
    </source>
</evidence>
<keyword evidence="4" id="KW-0732">Signal</keyword>
<dbReference type="PRINTS" id="PR00382">
    <property type="entry name" value="LIPIDTRNSFER"/>
</dbReference>
<reference evidence="6" key="1">
    <citation type="journal article" date="2019" name="Toxins">
        <title>Detection of Abrin-Like and Prepropulchellin-Like Toxin Genes and Transcripts Using Whole Genome Sequencing and Full-Length Transcript Sequencing of Abrus precatorius.</title>
        <authorList>
            <person name="Hovde B.T."/>
            <person name="Daligault H.E."/>
            <person name="Hanschen E.R."/>
            <person name="Kunde Y.A."/>
            <person name="Johnson M.B."/>
            <person name="Starkenburg S.R."/>
            <person name="Johnson S.L."/>
        </authorList>
    </citation>
    <scope>NUCLEOTIDE SEQUENCE [LARGE SCALE GENOMIC DNA]</scope>
</reference>
<dbReference type="PANTHER" id="PTHR33076">
    <property type="entry name" value="NON-SPECIFIC LIPID-TRANSFER PROTEIN 2-RELATED"/>
    <property type="match status" value="1"/>
</dbReference>
<dbReference type="SMART" id="SM00499">
    <property type="entry name" value="AAI"/>
    <property type="match status" value="2"/>
</dbReference>
<keyword evidence="3" id="KW-0813">Transport</keyword>
<gene>
    <name evidence="7" type="primary">LOC113854176</name>
</gene>
<organism evidence="6 7">
    <name type="scientific">Abrus precatorius</name>
    <name type="common">Indian licorice</name>
    <name type="synonym">Glycine abrus</name>
    <dbReference type="NCBI Taxonomy" id="3816"/>
    <lineage>
        <taxon>Eukaryota</taxon>
        <taxon>Viridiplantae</taxon>
        <taxon>Streptophyta</taxon>
        <taxon>Embryophyta</taxon>
        <taxon>Tracheophyta</taxon>
        <taxon>Spermatophyta</taxon>
        <taxon>Magnoliopsida</taxon>
        <taxon>eudicotyledons</taxon>
        <taxon>Gunneridae</taxon>
        <taxon>Pentapetalae</taxon>
        <taxon>rosids</taxon>
        <taxon>fabids</taxon>
        <taxon>Fabales</taxon>
        <taxon>Fabaceae</taxon>
        <taxon>Papilionoideae</taxon>
        <taxon>50 kb inversion clade</taxon>
        <taxon>NPAAA clade</taxon>
        <taxon>indigoferoid/millettioid clade</taxon>
        <taxon>Abreae</taxon>
        <taxon>Abrus</taxon>
    </lineage>
</organism>
<proteinExistence type="inferred from homology"/>
<feature type="domain" description="Bifunctional inhibitor/plant lipid transfer protein/seed storage helical" evidence="5">
    <location>
        <begin position="124"/>
        <end position="207"/>
    </location>
</feature>
<comment type="function">
    <text evidence="3">Plant non-specific lipid-transfer proteins transfer phospholipids as well as galactolipids across membranes. May play a role in wax or cutin deposition in the cell walls of expanding epidermal cells and certain secretory tissues.</text>
</comment>
<dbReference type="SUPFAM" id="SSF47699">
    <property type="entry name" value="Bifunctional inhibitor/lipid-transfer protein/seed storage 2S albumin"/>
    <property type="match status" value="2"/>
</dbReference>
<dbReference type="Proteomes" id="UP000694853">
    <property type="component" value="Unplaced"/>
</dbReference>
<dbReference type="InterPro" id="IPR000528">
    <property type="entry name" value="Plant_nsLTP"/>
</dbReference>
<keyword evidence="2" id="KW-1015">Disulfide bond</keyword>
<keyword evidence="3" id="KW-0446">Lipid-binding</keyword>
<accession>A0A8B8KCF0</accession>
<evidence type="ECO:0000313" key="7">
    <source>
        <dbReference type="RefSeq" id="XP_027340863.1"/>
    </source>
</evidence>
<dbReference type="RefSeq" id="XP_027340863.1">
    <property type="nucleotide sequence ID" value="XM_027485062.1"/>
</dbReference>
<feature type="chain" id="PRO_5034750754" description="Non-specific lipid-transfer protein" evidence="4">
    <location>
        <begin position="27"/>
        <end position="209"/>
    </location>
</feature>
<dbReference type="GeneID" id="113854176"/>
<dbReference type="AlphaFoldDB" id="A0A8B8KCF0"/>
<evidence type="ECO:0000256" key="2">
    <source>
        <dbReference type="ARBA" id="ARBA00023157"/>
    </source>
</evidence>
<protein>
    <recommendedName>
        <fullName evidence="3">Non-specific lipid-transfer protein</fullName>
    </recommendedName>
</protein>
<sequence>MVKMMNLLVPMMTLCLSLSTISRSQIDDITCNEALPLLTPCQPYLVGSAEVSSTCCEGVNTIFQRANTTQVRRDVCKCIKNAASQIGVNPEKAKQLPQLCNITLPFPIDPSIDCNTSQTDDSVCKEALPLFTPCQPYLVGSAEISASCCAGLTGIIQLGDTTQFRRDLCKCIKNAASQIGVNPQKAKQLPQLCKITLPFPIDPSVDCNT</sequence>
<feature type="signal peptide" evidence="4">
    <location>
        <begin position="1"/>
        <end position="26"/>
    </location>
</feature>
<dbReference type="InterPro" id="IPR036312">
    <property type="entry name" value="Bifun_inhib/LTP/seed_sf"/>
</dbReference>
<reference evidence="7" key="2">
    <citation type="submission" date="2025-08" db="UniProtKB">
        <authorList>
            <consortium name="RefSeq"/>
        </authorList>
    </citation>
    <scope>IDENTIFICATION</scope>
    <source>
        <tissue evidence="7">Young leaves</tissue>
    </source>
</reference>
<dbReference type="GO" id="GO:0008289">
    <property type="term" value="F:lipid binding"/>
    <property type="evidence" value="ECO:0007669"/>
    <property type="project" value="UniProtKB-KW"/>
</dbReference>
<evidence type="ECO:0000256" key="3">
    <source>
        <dbReference type="RuleBase" id="RU000628"/>
    </source>
</evidence>
<feature type="domain" description="Bifunctional inhibitor/plant lipid transfer protein/seed storage helical" evidence="5">
    <location>
        <begin position="31"/>
        <end position="114"/>
    </location>
</feature>
<dbReference type="OrthoDB" id="1377674at2759"/>
<evidence type="ECO:0000256" key="4">
    <source>
        <dbReference type="SAM" id="SignalP"/>
    </source>
</evidence>
<keyword evidence="6" id="KW-1185">Reference proteome</keyword>
<dbReference type="KEGG" id="aprc:113854176"/>
<dbReference type="Gene3D" id="1.10.110.10">
    <property type="entry name" value="Plant lipid-transfer and hydrophobic proteins"/>
    <property type="match status" value="2"/>
</dbReference>
<name>A0A8B8KCF0_ABRPR</name>
<dbReference type="CDD" id="cd01960">
    <property type="entry name" value="nsLTP1"/>
    <property type="match status" value="2"/>
</dbReference>
<dbReference type="InterPro" id="IPR016140">
    <property type="entry name" value="Bifunc_inhib/LTP/seed_store"/>
</dbReference>